<comment type="caution">
    <text evidence="3">The sequence shown here is derived from an EMBL/GenBank/DDBJ whole genome shotgun (WGS) entry which is preliminary data.</text>
</comment>
<evidence type="ECO:0000259" key="2">
    <source>
        <dbReference type="Pfam" id="PF01648"/>
    </source>
</evidence>
<dbReference type="AlphaFoldDB" id="A0A5A8CEG1"/>
<dbReference type="GO" id="GO:0000287">
    <property type="term" value="F:magnesium ion binding"/>
    <property type="evidence" value="ECO:0007669"/>
    <property type="project" value="InterPro"/>
</dbReference>
<sequence>MIGGAVRSIGADVCHSGRVMRVWRRYGRRFETRSLHPNEAAALRSLEREGADEDRIATFLGGRWAAKEAVYKAVGGYRLLFPEIEVVAAAAAASDEVVRMPQPLVTLPLSGFGPRIKLHGASLAAAEAMGVKKVLLSLSHDASTIFAVAAALEAHGRS</sequence>
<proteinExistence type="predicted"/>
<dbReference type="InterPro" id="IPR008278">
    <property type="entry name" value="4-PPantetheinyl_Trfase_dom"/>
</dbReference>
<gene>
    <name evidence="3" type="ORF">FNF28_07156</name>
</gene>
<evidence type="ECO:0000256" key="1">
    <source>
        <dbReference type="ARBA" id="ARBA00022679"/>
    </source>
</evidence>
<dbReference type="Proteomes" id="UP000324907">
    <property type="component" value="Unassembled WGS sequence"/>
</dbReference>
<accession>A0A5A8CEG1</accession>
<dbReference type="Gene3D" id="3.90.470.20">
    <property type="entry name" value="4'-phosphopantetheinyl transferase domain"/>
    <property type="match status" value="1"/>
</dbReference>
<feature type="domain" description="4'-phosphopantetheinyl transferase" evidence="2">
    <location>
        <begin position="8"/>
        <end position="76"/>
    </location>
</feature>
<dbReference type="SUPFAM" id="SSF56214">
    <property type="entry name" value="4'-phosphopantetheinyl transferase"/>
    <property type="match status" value="1"/>
</dbReference>
<evidence type="ECO:0000313" key="3">
    <source>
        <dbReference type="EMBL" id="KAA0151298.1"/>
    </source>
</evidence>
<evidence type="ECO:0000313" key="4">
    <source>
        <dbReference type="Proteomes" id="UP000324907"/>
    </source>
</evidence>
<dbReference type="InterPro" id="IPR037143">
    <property type="entry name" value="4-PPantetheinyl_Trfase_dom_sf"/>
</dbReference>
<dbReference type="EMBL" id="VLTL01000220">
    <property type="protein sequence ID" value="KAA0151298.1"/>
    <property type="molecule type" value="Genomic_DNA"/>
</dbReference>
<reference evidence="3 4" key="1">
    <citation type="submission" date="2019-07" db="EMBL/GenBank/DDBJ databases">
        <title>Genomes of Cafeteria roenbergensis.</title>
        <authorList>
            <person name="Fischer M.G."/>
            <person name="Hackl T."/>
            <person name="Roman M."/>
        </authorList>
    </citation>
    <scope>NUCLEOTIDE SEQUENCE [LARGE SCALE GENOMIC DNA]</scope>
    <source>
        <strain evidence="3 4">RCC970-E3</strain>
    </source>
</reference>
<dbReference type="GO" id="GO:0008897">
    <property type="term" value="F:holo-[acyl-carrier-protein] synthase activity"/>
    <property type="evidence" value="ECO:0007669"/>
    <property type="project" value="InterPro"/>
</dbReference>
<name>A0A5A8CEG1_CAFRO</name>
<dbReference type="Pfam" id="PF01648">
    <property type="entry name" value="ACPS"/>
    <property type="match status" value="1"/>
</dbReference>
<protein>
    <recommendedName>
        <fullName evidence="2">4'-phosphopantetheinyl transferase domain-containing protein</fullName>
    </recommendedName>
</protein>
<keyword evidence="1" id="KW-0808">Transferase</keyword>
<organism evidence="3 4">
    <name type="scientific">Cafeteria roenbergensis</name>
    <name type="common">Marine flagellate</name>
    <dbReference type="NCBI Taxonomy" id="33653"/>
    <lineage>
        <taxon>Eukaryota</taxon>
        <taxon>Sar</taxon>
        <taxon>Stramenopiles</taxon>
        <taxon>Bigyra</taxon>
        <taxon>Opalozoa</taxon>
        <taxon>Bicosoecida</taxon>
        <taxon>Cafeteriaceae</taxon>
        <taxon>Cafeteria</taxon>
    </lineage>
</organism>